<comment type="similarity">
    <text evidence="2">Belongs to the N-CoR nuclear receptor corepressors family.</text>
</comment>
<dbReference type="GO" id="GO:0005654">
    <property type="term" value="C:nucleoplasm"/>
    <property type="evidence" value="ECO:0007669"/>
    <property type="project" value="UniProtKB-ARBA"/>
</dbReference>
<dbReference type="InterPro" id="IPR031557">
    <property type="entry name" value="N-CoR_GPS2_interact"/>
</dbReference>
<dbReference type="PROSITE" id="PS51293">
    <property type="entry name" value="SANT"/>
    <property type="match status" value="1"/>
</dbReference>
<evidence type="ECO:0000256" key="9">
    <source>
        <dbReference type="ARBA" id="ARBA00023242"/>
    </source>
</evidence>
<name>A0A915KC10_ROMCU</name>
<evidence type="ECO:0000313" key="13">
    <source>
        <dbReference type="Proteomes" id="UP000887565"/>
    </source>
</evidence>
<dbReference type="SUPFAM" id="SSF46689">
    <property type="entry name" value="Homeodomain-like"/>
    <property type="match status" value="1"/>
</dbReference>
<feature type="region of interest" description="Disordered" evidence="11">
    <location>
        <begin position="901"/>
        <end position="930"/>
    </location>
</feature>
<dbReference type="InterPro" id="IPR051571">
    <property type="entry name" value="N-CoR_corepressor"/>
</dbReference>
<dbReference type="InterPro" id="IPR001005">
    <property type="entry name" value="SANT/Myb"/>
</dbReference>
<evidence type="ECO:0000256" key="4">
    <source>
        <dbReference type="ARBA" id="ARBA00022723"/>
    </source>
</evidence>
<keyword evidence="8" id="KW-0238">DNA-binding</keyword>
<keyword evidence="5" id="KW-0863">Zinc-finger</keyword>
<sequence>MPNQTPSTSGSSRSAFDPISSVTFANFNINEATAPPIIPNVQQSVSAGVLHTRPMDMPLKFVEADFSHREIDGGKMKRRSLMSDFHLSHHNPVIPQMPHSSPSSALLKDIGLRRSSVEPHLPPYTPQVENISPTPEDVGDLANTDKDEILDTIKKVDHEITFVEEKIRKLHKKKQELEEATTKRFNQASVAEIAQTVSSESKTAGITPSLFETIYAENRNKAQLAHNKLLHLDPPGGYSNSFVCRQPWEIESLQEVKRKNEEFKPKLLAYMKNMRQLKIAREKLFAQTYDELMNEWKKKMERFERNPKRIAKEAKYREIFEKTFPELKKQREERERLMRLDAKGNNTPLKQEYEPLFSYDYYYANDPDERMKMRQNAILPPLMLDEWSKKHFGYINNNNYVRDVAGDHKTLLHNFRVAWSDEEKLLFKQKFIQYGKNFAAIAMFFTKKTTQDCVQYYYLTKKRESYKRIMRRPYRRRGKPYKPPQMPKKEDSTKQSNDQEADISQTAVVEEPKPEPEYFCIECRLKIDVGNPGRVLTRSCYEQYGLDPLDPSAQDARICARCRLNDMHDRNLFWRQTSHKTENFSRAMDRVPGIEEEEEEEEQINSDEDTVQSSIDHSCNVSPKNSASNEGTEQEEKKASKSDDISTTDSLSICSPSANITAKQEQKTYFADAAKWTDTTKETVSTAVMTVASDVRSDLASTQKQLEESSKQKNDMSSGACDRIDSIIQHTVQQVASGQLFAKPNVVTDFSLSKIVKEENFDSQPPETNIENKSQTVLQLSVAHENRCESPLIVGEVHRSTNNIVQATVATPVAPNPKPTKLITTSPNGTFGVSNRSSPATSLPLSAPVRGSLTTGRPVVPPASSTPMGRISTSQAPTPTNRKSCSSADAIVRGQSSSLLAKGQSFRPEKPSDFLTPNPQSSSQQNFEAQQQQQQLAAYEVLRQNMEHQALSSLYGLNLPAVQLMNDYHTALQMHQRSRNASPSALELLNTQAQMLAAKQAQALALGGSSNPSRESQFQNIGRQSMTPIVGNLLDPSSLMLCQSPHFSQSAAHSPLTPQHRRPLTPSTSSSPATPNVAMLNFEAATQKILEAQQKVVAAAAAQQQQQQQQMMVDAQKSAAMTLEAQKVAYERQLVEQHFQQSRLEQQQQQRMAEHQRMVGATGQHVHGAQTSNVSLHQAQKNASLPATMAPKFDQAAGLRPQIAPPPQQSPALIAQKQQGAQMKLLDQLHATIASGLQFNSGRQSSIIHSGSAPVKVTAASEMASSKNNPFLAVVETSKVSMGDSQLTAQAPPTKAAMKEFPNPSLKKTTSISDLITQNVIQPVSKSLITQQASRSQIAFQNAPIPQSHQKPAAPPAIVQKQAKFGCVVSSTTALNLASHQKDRPQTLELKELQQQLPQQQQRVASNPMEKVTAQSLIDSMITKHHKELSSESGSLFPEAVVNPPIQHAPSLQQAVKQPASLTTAQATPPMPSQQQKQTNPSSQKPSRSSSPNLIQQIDDIILGAYNLKPTAMLDSAEKASPQTIVVPSVAAVIEPVTPEGTPPSFPSFSAQVQNPMLTNATKLGVTSSFEYNLEPVSPPDSRQHDQRERRTPEAPPPPTTTTRPLPTPQTLNLPPATAQQRSANASPATMGMMRTTPAAASAVNQAQPQPFVAFNVFTLPNTAPQ</sequence>
<reference evidence="14" key="1">
    <citation type="submission" date="2022-11" db="UniProtKB">
        <authorList>
            <consortium name="WormBaseParasite"/>
        </authorList>
    </citation>
    <scope>IDENTIFICATION</scope>
</reference>
<dbReference type="GO" id="GO:0008270">
    <property type="term" value="F:zinc ion binding"/>
    <property type="evidence" value="ECO:0007669"/>
    <property type="project" value="UniProtKB-KW"/>
</dbReference>
<keyword evidence="9" id="KW-0539">Nucleus</keyword>
<dbReference type="Proteomes" id="UP000887565">
    <property type="component" value="Unplaced"/>
</dbReference>
<feature type="coiled-coil region" evidence="10">
    <location>
        <begin position="153"/>
        <end position="183"/>
    </location>
</feature>
<dbReference type="Pfam" id="PF00249">
    <property type="entry name" value="Myb_DNA-binding"/>
    <property type="match status" value="1"/>
</dbReference>
<keyword evidence="7 10" id="KW-0175">Coiled coil</keyword>
<keyword evidence="3" id="KW-0678">Repressor</keyword>
<feature type="compositionally biased region" description="Acidic residues" evidence="11">
    <location>
        <begin position="594"/>
        <end position="610"/>
    </location>
</feature>
<protein>
    <submittedName>
        <fullName evidence="14">SANT domain-containing protein</fullName>
    </submittedName>
</protein>
<dbReference type="GO" id="GO:0000785">
    <property type="term" value="C:chromatin"/>
    <property type="evidence" value="ECO:0007669"/>
    <property type="project" value="TreeGrafter"/>
</dbReference>
<evidence type="ECO:0000256" key="2">
    <source>
        <dbReference type="ARBA" id="ARBA00010097"/>
    </source>
</evidence>
<feature type="compositionally biased region" description="Basic and acidic residues" evidence="11">
    <location>
        <begin position="1582"/>
        <end position="1593"/>
    </location>
</feature>
<comment type="subcellular location">
    <subcellularLocation>
        <location evidence="1">Nucleus</location>
    </subcellularLocation>
</comment>
<evidence type="ECO:0000256" key="5">
    <source>
        <dbReference type="ARBA" id="ARBA00022771"/>
    </source>
</evidence>
<proteinExistence type="inferred from homology"/>
<feature type="compositionally biased region" description="Polar residues" evidence="11">
    <location>
        <begin position="822"/>
        <end position="836"/>
    </location>
</feature>
<feature type="compositionally biased region" description="Low complexity" evidence="11">
    <location>
        <begin position="1601"/>
        <end position="1619"/>
    </location>
</feature>
<feature type="compositionally biased region" description="Low complexity" evidence="11">
    <location>
        <begin position="1481"/>
        <end position="1492"/>
    </location>
</feature>
<feature type="region of interest" description="Disordered" evidence="11">
    <location>
        <begin position="816"/>
        <end position="887"/>
    </location>
</feature>
<evidence type="ECO:0000256" key="1">
    <source>
        <dbReference type="ARBA" id="ARBA00004123"/>
    </source>
</evidence>
<keyword evidence="13" id="KW-1185">Reference proteome</keyword>
<dbReference type="Pfam" id="PF15784">
    <property type="entry name" value="GPS2_interact"/>
    <property type="match status" value="1"/>
</dbReference>
<evidence type="ECO:0000256" key="6">
    <source>
        <dbReference type="ARBA" id="ARBA00022833"/>
    </source>
</evidence>
<feature type="compositionally biased region" description="Basic and acidic residues" evidence="11">
    <location>
        <begin position="634"/>
        <end position="644"/>
    </location>
</feature>
<accession>A0A915KC10</accession>
<dbReference type="PANTHER" id="PTHR13992:SF39">
    <property type="entry name" value="SMRTER, ISOFORM G"/>
    <property type="match status" value="1"/>
</dbReference>
<dbReference type="WBParaSite" id="nRc.2.0.1.t35444-RA">
    <property type="protein sequence ID" value="nRc.2.0.1.t35444-RA"/>
    <property type="gene ID" value="nRc.2.0.1.g35444"/>
</dbReference>
<feature type="region of interest" description="Disordered" evidence="11">
    <location>
        <begin position="1450"/>
        <end position="1492"/>
    </location>
</feature>
<keyword evidence="4" id="KW-0479">Metal-binding</keyword>
<feature type="compositionally biased region" description="Low complexity" evidence="11">
    <location>
        <begin position="837"/>
        <end position="848"/>
    </location>
</feature>
<feature type="compositionally biased region" description="Low complexity" evidence="11">
    <location>
        <begin position="920"/>
        <end position="930"/>
    </location>
</feature>
<evidence type="ECO:0000259" key="12">
    <source>
        <dbReference type="PROSITE" id="PS51293"/>
    </source>
</evidence>
<feature type="compositionally biased region" description="Polar residues" evidence="11">
    <location>
        <begin position="611"/>
        <end position="631"/>
    </location>
</feature>
<dbReference type="GO" id="GO:0003677">
    <property type="term" value="F:DNA binding"/>
    <property type="evidence" value="ECO:0007669"/>
    <property type="project" value="UniProtKB-KW"/>
</dbReference>
<feature type="compositionally biased region" description="Polar residues" evidence="11">
    <location>
        <begin position="494"/>
        <end position="507"/>
    </location>
</feature>
<dbReference type="Gene3D" id="1.20.5.430">
    <property type="match status" value="1"/>
</dbReference>
<keyword evidence="6" id="KW-0862">Zinc</keyword>
<feature type="region of interest" description="Disordered" evidence="11">
    <location>
        <begin position="1049"/>
        <end position="1075"/>
    </location>
</feature>
<dbReference type="SMART" id="SM00717">
    <property type="entry name" value="SANT"/>
    <property type="match status" value="1"/>
</dbReference>
<organism evidence="13 14">
    <name type="scientific">Romanomermis culicivorax</name>
    <name type="common">Nematode worm</name>
    <dbReference type="NCBI Taxonomy" id="13658"/>
    <lineage>
        <taxon>Eukaryota</taxon>
        <taxon>Metazoa</taxon>
        <taxon>Ecdysozoa</taxon>
        <taxon>Nematoda</taxon>
        <taxon>Enoplea</taxon>
        <taxon>Dorylaimia</taxon>
        <taxon>Mermithida</taxon>
        <taxon>Mermithoidea</taxon>
        <taxon>Mermithidae</taxon>
        <taxon>Romanomermis</taxon>
    </lineage>
</organism>
<dbReference type="InterPro" id="IPR009057">
    <property type="entry name" value="Homeodomain-like_sf"/>
</dbReference>
<dbReference type="OMA" id="KHQWILL"/>
<feature type="domain" description="SANT" evidence="12">
    <location>
        <begin position="414"/>
        <end position="465"/>
    </location>
</feature>
<dbReference type="InterPro" id="IPR017884">
    <property type="entry name" value="SANT_dom"/>
</dbReference>
<feature type="region of interest" description="Disordered" evidence="11">
    <location>
        <begin position="589"/>
        <end position="653"/>
    </location>
</feature>
<evidence type="ECO:0000256" key="10">
    <source>
        <dbReference type="SAM" id="Coils"/>
    </source>
</evidence>
<dbReference type="FunFam" id="1.10.10.60:FF:000012">
    <property type="entry name" value="Metastasis-associated 1 family, member 3"/>
    <property type="match status" value="1"/>
</dbReference>
<feature type="region of interest" description="Disordered" evidence="11">
    <location>
        <begin position="472"/>
        <end position="508"/>
    </location>
</feature>
<evidence type="ECO:0000256" key="3">
    <source>
        <dbReference type="ARBA" id="ARBA00022491"/>
    </source>
</evidence>
<evidence type="ECO:0000313" key="14">
    <source>
        <dbReference type="WBParaSite" id="nRc.2.0.1.t35444-RA"/>
    </source>
</evidence>
<feature type="compositionally biased region" description="Polar residues" evidence="11">
    <location>
        <begin position="1450"/>
        <end position="1480"/>
    </location>
</feature>
<dbReference type="GO" id="GO:0006357">
    <property type="term" value="P:regulation of transcription by RNA polymerase II"/>
    <property type="evidence" value="ECO:0007669"/>
    <property type="project" value="TreeGrafter"/>
</dbReference>
<evidence type="ECO:0000256" key="7">
    <source>
        <dbReference type="ARBA" id="ARBA00023054"/>
    </source>
</evidence>
<feature type="region of interest" description="Disordered" evidence="11">
    <location>
        <begin position="1572"/>
        <end position="1628"/>
    </location>
</feature>
<dbReference type="PANTHER" id="PTHR13992">
    <property type="entry name" value="NUCLEAR RECEPTOR CO-REPRESSOR RELATED NCOR"/>
    <property type="match status" value="1"/>
</dbReference>
<evidence type="ECO:0000256" key="8">
    <source>
        <dbReference type="ARBA" id="ARBA00023125"/>
    </source>
</evidence>
<dbReference type="Gene3D" id="1.10.10.60">
    <property type="entry name" value="Homeodomain-like"/>
    <property type="match status" value="1"/>
</dbReference>
<evidence type="ECO:0000256" key="11">
    <source>
        <dbReference type="SAM" id="MobiDB-lite"/>
    </source>
</evidence>
<feature type="compositionally biased region" description="Low complexity" evidence="11">
    <location>
        <begin position="1064"/>
        <end position="1075"/>
    </location>
</feature>
<feature type="compositionally biased region" description="Polar residues" evidence="11">
    <location>
        <begin position="863"/>
        <end position="887"/>
    </location>
</feature>
<dbReference type="GO" id="GO:0032991">
    <property type="term" value="C:protein-containing complex"/>
    <property type="evidence" value="ECO:0007669"/>
    <property type="project" value="UniProtKB-ARBA"/>
</dbReference>